<accession>A0ABT8K8Y3</accession>
<evidence type="ECO:0000256" key="4">
    <source>
        <dbReference type="ARBA" id="ARBA00022729"/>
    </source>
</evidence>
<evidence type="ECO:0000256" key="3">
    <source>
        <dbReference type="ARBA" id="ARBA00022448"/>
    </source>
</evidence>
<dbReference type="PANTHER" id="PTHR30290:SF10">
    <property type="entry name" value="PERIPLASMIC OLIGOPEPTIDE-BINDING PROTEIN-RELATED"/>
    <property type="match status" value="1"/>
</dbReference>
<reference evidence="7" key="1">
    <citation type="submission" date="2023-06" db="EMBL/GenBank/DDBJ databases">
        <title>MT1 and MT2 Draft Genomes of Novel Species.</title>
        <authorList>
            <person name="Venkateswaran K."/>
        </authorList>
    </citation>
    <scope>NUCLEOTIDE SEQUENCE</scope>
    <source>
        <strain evidence="7">F6_8S_P_1B</strain>
    </source>
</reference>
<evidence type="ECO:0000256" key="5">
    <source>
        <dbReference type="SAM" id="SignalP"/>
    </source>
</evidence>
<comment type="caution">
    <text evidence="7">The sequence shown here is derived from an EMBL/GenBank/DDBJ whole genome shotgun (WGS) entry which is preliminary data.</text>
</comment>
<dbReference type="Pfam" id="PF00496">
    <property type="entry name" value="SBP_bac_5"/>
    <property type="match status" value="1"/>
</dbReference>
<comment type="subcellular location">
    <subcellularLocation>
        <location evidence="1">Cell envelope</location>
    </subcellularLocation>
</comment>
<evidence type="ECO:0000256" key="1">
    <source>
        <dbReference type="ARBA" id="ARBA00004196"/>
    </source>
</evidence>
<dbReference type="CDD" id="cd08492">
    <property type="entry name" value="PBP2_NikA_DppA_OppA_like_15"/>
    <property type="match status" value="1"/>
</dbReference>
<proteinExistence type="inferred from homology"/>
<dbReference type="RefSeq" id="WP_301210323.1">
    <property type="nucleotide sequence ID" value="NZ_JAROCF010000001.1"/>
</dbReference>
<comment type="similarity">
    <text evidence="2">Belongs to the bacterial solute-binding protein 5 family.</text>
</comment>
<evidence type="ECO:0000313" key="8">
    <source>
        <dbReference type="Proteomes" id="UP001174208"/>
    </source>
</evidence>
<dbReference type="PROSITE" id="PS51257">
    <property type="entry name" value="PROKAR_LIPOPROTEIN"/>
    <property type="match status" value="1"/>
</dbReference>
<protein>
    <submittedName>
        <fullName evidence="7">ABC transporter substrate-binding protein</fullName>
    </submittedName>
</protein>
<sequence>MRSRTSRTIGAAAVVVAGALALSACAGGSQAATGGGQKVDGGTVVYAHQQEPACVFGGWIEQAYLSYQVLDNLTSLDDDKKVVPWLATSWKQSADGLTWTFDLKKDVEFTDGTPLTAEAVAYNFDYWLKGGNSTALVWLDGYYKDAKAVDEHTLQVDLSRPYPRLADNLSQGYFGIQSQHALETRTKEQNCEAPIGTGAFTVEKWNRGQDIILVKNPKYTSPPANAKHTGPAYVDKIDWKFVADPTTRVAALQGGQVDAIYDVPAVQWNTLKGGGYQLEKYVTPGRPQQISFNTQQGPFTDEKVRQAFAYSLDRKAIVDTIGHGVIPVEGNGGVSQATPGYSEKAAGWYSQDVKKADALLDAAGWTRKGDTGVREKDGTKLTVSLPYGAGSIINADGAAILQGVKEQADKVGFDVKLVPVPQSEFFSGKYAGPDTHDLAAGYWTAVTAGILYINWRPSTEDHPNYANAAFYNDPTLEQYILDGNSAATVEAQNASYEKAQDYIAEHALSIGVYDRLSTLAVATKLHDVWQENAQGGPTFYDAYFTK</sequence>
<keyword evidence="3" id="KW-0813">Transport</keyword>
<dbReference type="Gene3D" id="3.40.190.10">
    <property type="entry name" value="Periplasmic binding protein-like II"/>
    <property type="match status" value="1"/>
</dbReference>
<dbReference type="SUPFAM" id="SSF53850">
    <property type="entry name" value="Periplasmic binding protein-like II"/>
    <property type="match status" value="1"/>
</dbReference>
<dbReference type="PANTHER" id="PTHR30290">
    <property type="entry name" value="PERIPLASMIC BINDING COMPONENT OF ABC TRANSPORTER"/>
    <property type="match status" value="1"/>
</dbReference>
<keyword evidence="4 5" id="KW-0732">Signal</keyword>
<organism evidence="7 8">
    <name type="scientific">Leifsonia williamsii</name>
    <dbReference type="NCBI Taxonomy" id="3035919"/>
    <lineage>
        <taxon>Bacteria</taxon>
        <taxon>Bacillati</taxon>
        <taxon>Actinomycetota</taxon>
        <taxon>Actinomycetes</taxon>
        <taxon>Micrococcales</taxon>
        <taxon>Microbacteriaceae</taxon>
        <taxon>Leifsonia</taxon>
    </lineage>
</organism>
<gene>
    <name evidence="7" type="ORF">P5G50_05480</name>
</gene>
<name>A0ABT8K8Y3_9MICO</name>
<dbReference type="InterPro" id="IPR000914">
    <property type="entry name" value="SBP_5_dom"/>
</dbReference>
<dbReference type="InterPro" id="IPR039424">
    <property type="entry name" value="SBP_5"/>
</dbReference>
<dbReference type="EMBL" id="JAROCF010000001">
    <property type="protein sequence ID" value="MDN4613900.1"/>
    <property type="molecule type" value="Genomic_DNA"/>
</dbReference>
<feature type="signal peptide" evidence="5">
    <location>
        <begin position="1"/>
        <end position="26"/>
    </location>
</feature>
<keyword evidence="8" id="KW-1185">Reference proteome</keyword>
<feature type="domain" description="Solute-binding protein family 5" evidence="6">
    <location>
        <begin position="81"/>
        <end position="471"/>
    </location>
</feature>
<dbReference type="Proteomes" id="UP001174208">
    <property type="component" value="Unassembled WGS sequence"/>
</dbReference>
<dbReference type="PIRSF" id="PIRSF002741">
    <property type="entry name" value="MppA"/>
    <property type="match status" value="1"/>
</dbReference>
<evidence type="ECO:0000313" key="7">
    <source>
        <dbReference type="EMBL" id="MDN4613900.1"/>
    </source>
</evidence>
<evidence type="ECO:0000256" key="2">
    <source>
        <dbReference type="ARBA" id="ARBA00005695"/>
    </source>
</evidence>
<evidence type="ECO:0000259" key="6">
    <source>
        <dbReference type="Pfam" id="PF00496"/>
    </source>
</evidence>
<dbReference type="InterPro" id="IPR030678">
    <property type="entry name" value="Peptide/Ni-bd"/>
</dbReference>
<dbReference type="Gene3D" id="3.10.105.10">
    <property type="entry name" value="Dipeptide-binding Protein, Domain 3"/>
    <property type="match status" value="1"/>
</dbReference>
<feature type="chain" id="PRO_5046234248" evidence="5">
    <location>
        <begin position="27"/>
        <end position="546"/>
    </location>
</feature>